<dbReference type="GO" id="GO:0031177">
    <property type="term" value="F:phosphopantetheine binding"/>
    <property type="evidence" value="ECO:0007669"/>
    <property type="project" value="TreeGrafter"/>
</dbReference>
<dbReference type="Gene3D" id="3.30.559.10">
    <property type="entry name" value="Chloramphenicol acetyltransferase-like domain"/>
    <property type="match status" value="1"/>
</dbReference>
<dbReference type="GO" id="GO:0003824">
    <property type="term" value="F:catalytic activity"/>
    <property type="evidence" value="ECO:0007669"/>
    <property type="project" value="InterPro"/>
</dbReference>
<dbReference type="GO" id="GO:0005829">
    <property type="term" value="C:cytosol"/>
    <property type="evidence" value="ECO:0007669"/>
    <property type="project" value="TreeGrafter"/>
</dbReference>
<proteinExistence type="predicted"/>
<protein>
    <submittedName>
        <fullName evidence="3">Non-ribosomal peptide synthetase module</fullName>
    </submittedName>
</protein>
<dbReference type="Pfam" id="PF00668">
    <property type="entry name" value="Condensation"/>
    <property type="match status" value="1"/>
</dbReference>
<dbReference type="eggNOG" id="COG1020">
    <property type="taxonomic scope" value="Bacteria"/>
</dbReference>
<evidence type="ECO:0000313" key="3">
    <source>
        <dbReference type="EMBL" id="EGJ32848.1"/>
    </source>
</evidence>
<feature type="domain" description="Condensation" evidence="2">
    <location>
        <begin position="1"/>
        <end position="427"/>
    </location>
</feature>
<reference evidence="4" key="1">
    <citation type="journal article" date="2011" name="Proc. Natl. Acad. Sci. U.S.A.">
        <title>Genomic insights into the physiology and ecology of the marine filamentous cyanobacterium Lyngbya majuscula.</title>
        <authorList>
            <person name="Jones A.C."/>
            <person name="Monroe E.A."/>
            <person name="Podell S."/>
            <person name="Hess W.R."/>
            <person name="Klages S."/>
            <person name="Esquenazi E."/>
            <person name="Niessen S."/>
            <person name="Hoover H."/>
            <person name="Rothmann M."/>
            <person name="Lasken R.S."/>
            <person name="Yates J.R.III."/>
            <person name="Reinhardt R."/>
            <person name="Kube M."/>
            <person name="Burkart M.D."/>
            <person name="Allen E.E."/>
            <person name="Dorrestein P.C."/>
            <person name="Gerwick W.H."/>
            <person name="Gerwick L."/>
        </authorList>
    </citation>
    <scope>NUCLEOTIDE SEQUENCE [LARGE SCALE GENOMIC DNA]</scope>
    <source>
        <strain evidence="4">3L</strain>
    </source>
</reference>
<gene>
    <name evidence="3" type="ORF">LYNGBM3L_75360</name>
</gene>
<dbReference type="Gene3D" id="3.40.50.980">
    <property type="match status" value="2"/>
</dbReference>
<dbReference type="GO" id="GO:0008610">
    <property type="term" value="P:lipid biosynthetic process"/>
    <property type="evidence" value="ECO:0007669"/>
    <property type="project" value="UniProtKB-ARBA"/>
</dbReference>
<evidence type="ECO:0000259" key="2">
    <source>
        <dbReference type="Pfam" id="PF00668"/>
    </source>
</evidence>
<dbReference type="SUPFAM" id="SSF52777">
    <property type="entry name" value="CoA-dependent acyltransferases"/>
    <property type="match status" value="2"/>
</dbReference>
<dbReference type="RefSeq" id="WP_008183689.1">
    <property type="nucleotide sequence ID" value="NZ_GL890892.1"/>
</dbReference>
<dbReference type="InterPro" id="IPR023213">
    <property type="entry name" value="CAT-like_dom_sf"/>
</dbReference>
<dbReference type="GO" id="GO:0044550">
    <property type="term" value="P:secondary metabolite biosynthetic process"/>
    <property type="evidence" value="ECO:0007669"/>
    <property type="project" value="TreeGrafter"/>
</dbReference>
<dbReference type="AlphaFoldDB" id="F4XRD5"/>
<dbReference type="InterPro" id="IPR001242">
    <property type="entry name" value="Condensation_dom"/>
</dbReference>
<evidence type="ECO:0000313" key="4">
    <source>
        <dbReference type="Proteomes" id="UP000003959"/>
    </source>
</evidence>
<name>F4XRD5_9CYAN</name>
<dbReference type="PANTHER" id="PTHR45527">
    <property type="entry name" value="NONRIBOSOMAL PEPTIDE SYNTHETASE"/>
    <property type="match status" value="1"/>
</dbReference>
<dbReference type="SUPFAM" id="SSF56801">
    <property type="entry name" value="Acetyl-CoA synthetase-like"/>
    <property type="match status" value="1"/>
</dbReference>
<dbReference type="Pfam" id="PF00501">
    <property type="entry name" value="AMP-binding"/>
    <property type="match status" value="1"/>
</dbReference>
<dbReference type="Proteomes" id="UP000003959">
    <property type="component" value="Unassembled WGS sequence"/>
</dbReference>
<keyword evidence="4" id="KW-1185">Reference proteome</keyword>
<evidence type="ECO:0000259" key="1">
    <source>
        <dbReference type="Pfam" id="PF00501"/>
    </source>
</evidence>
<dbReference type="Gene3D" id="3.30.559.30">
    <property type="entry name" value="Nonribosomal peptide synthetase, condensation domain"/>
    <property type="match status" value="1"/>
</dbReference>
<dbReference type="EMBL" id="GL890892">
    <property type="protein sequence ID" value="EGJ32848.1"/>
    <property type="molecule type" value="Genomic_DNA"/>
</dbReference>
<feature type="non-terminal residue" evidence="3">
    <location>
        <position position="606"/>
    </location>
</feature>
<feature type="non-terminal residue" evidence="3">
    <location>
        <position position="1"/>
    </location>
</feature>
<dbReference type="PANTHER" id="PTHR45527:SF1">
    <property type="entry name" value="FATTY ACID SYNTHASE"/>
    <property type="match status" value="1"/>
</dbReference>
<dbReference type="GO" id="GO:0043041">
    <property type="term" value="P:amino acid activation for nonribosomal peptide biosynthetic process"/>
    <property type="evidence" value="ECO:0007669"/>
    <property type="project" value="TreeGrafter"/>
</dbReference>
<dbReference type="CDD" id="cd19531">
    <property type="entry name" value="LCL_NRPS-like"/>
    <property type="match status" value="1"/>
</dbReference>
<feature type="domain" description="AMP-dependent synthetase/ligase" evidence="1">
    <location>
        <begin position="450"/>
        <end position="605"/>
    </location>
</feature>
<dbReference type="InterPro" id="IPR000873">
    <property type="entry name" value="AMP-dep_synth/lig_dom"/>
</dbReference>
<dbReference type="OrthoDB" id="9757559at2"/>
<dbReference type="FunFam" id="3.30.559.10:FF:000012">
    <property type="entry name" value="Non-ribosomal peptide synthetase"/>
    <property type="match status" value="1"/>
</dbReference>
<sequence length="606" mass="66470">FLHQLEGISSTYNVPLALRLDGRIDIGALQAAVNDLVARHESLRTTFAETGGRPVQVIVDAPDIPVRVSALADASDEELQHALEALVQTPFDLAGDALVRVHLLRAADDRNILLLLMHHIVSDGWSLGILARELAALYEGYCADSAVELPPLPVQYADYAVWQRGWLAGHELRRQLGYWEEQLDGAPALLALPTDKPRPPVQSFNGAHINRTYTVELGDRLRALAGAEECTLFMLLLAAYNVLLARYTSEDDIVVGTPIAGRTRSEIEGLIGFFVNTLVLRTDLSDDPDFIEVMRRARETALAAYAHQELPFEKLVEELQPERDVSHPPLFQTLFVLQENLSDDIRFHGTEVTPLDFELGSAKFDLSLFMVEFEDGLTASFEYNTDLFEAETIERMLTHLGTLLEAIADNPARPVSELPLLDAAGRERVLEHFNPAPEALPAARVHELAEAQARKSASAIAVADGEQELSYAQLNARANRLARRLQDAGARPGTLVGICTGRGLHQAVSVLAVLKTGAAYVPIDPNYPADRVAYMLDDSRAPVLVTEQSFCTDMPAHHAEIVTVDDFDWERGDDTNLKVEGGDSVYAIYTSGSTGRPKGVELTHAG</sequence>
<organism evidence="3 4">
    <name type="scientific">Moorena producens 3L</name>
    <dbReference type="NCBI Taxonomy" id="489825"/>
    <lineage>
        <taxon>Bacteria</taxon>
        <taxon>Bacillati</taxon>
        <taxon>Cyanobacteriota</taxon>
        <taxon>Cyanophyceae</taxon>
        <taxon>Coleofasciculales</taxon>
        <taxon>Coleofasciculaceae</taxon>
        <taxon>Moorena</taxon>
    </lineage>
</organism>
<accession>F4XRD5</accession>